<dbReference type="SUPFAM" id="SSF52317">
    <property type="entry name" value="Class I glutamine amidotransferase-like"/>
    <property type="match status" value="1"/>
</dbReference>
<name>A0A8H7VH49_9FUNG</name>
<feature type="domain" description="Glutamine amidotransferase" evidence="1">
    <location>
        <begin position="62"/>
        <end position="211"/>
    </location>
</feature>
<sequence length="290" mass="32979">MSRKLNLALLVCDTPKPEVLEKYGDYPKMFTNVFSRANTNELKNKVEITWQYFDVVHKQEYPDLRDLADNHTFDGIVISGSASSAYMDEPWILKLIQFVHKLRAEPYRSQVKLIGVCFGHQIIARACGGSCEKNPNGWEFGLVPVYLTPMGKHYLRTDKTFTRVNQVHQDHVKSLPPGFHSLATTAPHTPIHSLLSDDNQCITVQGHPEFVREVVRILLTIRRDAGIVPKDYANEQLKKLEDELANDDDDEWMISKFIDFILGELPIVPKDDIDLSTGKTFGNNILIGND</sequence>
<keyword evidence="3" id="KW-1185">Reference proteome</keyword>
<organism evidence="2 3">
    <name type="scientific">Circinella minor</name>
    <dbReference type="NCBI Taxonomy" id="1195481"/>
    <lineage>
        <taxon>Eukaryota</taxon>
        <taxon>Fungi</taxon>
        <taxon>Fungi incertae sedis</taxon>
        <taxon>Mucoromycota</taxon>
        <taxon>Mucoromycotina</taxon>
        <taxon>Mucoromycetes</taxon>
        <taxon>Mucorales</taxon>
        <taxon>Lichtheimiaceae</taxon>
        <taxon>Circinella</taxon>
    </lineage>
</organism>
<evidence type="ECO:0000313" key="3">
    <source>
        <dbReference type="Proteomes" id="UP000646827"/>
    </source>
</evidence>
<dbReference type="AlphaFoldDB" id="A0A8H7VH49"/>
<evidence type="ECO:0000313" key="2">
    <source>
        <dbReference type="EMBL" id="KAG2222771.1"/>
    </source>
</evidence>
<dbReference type="InterPro" id="IPR044992">
    <property type="entry name" value="ChyE-like"/>
</dbReference>
<dbReference type="GO" id="GO:0005634">
    <property type="term" value="C:nucleus"/>
    <property type="evidence" value="ECO:0007669"/>
    <property type="project" value="TreeGrafter"/>
</dbReference>
<protein>
    <recommendedName>
        <fullName evidence="1">Glutamine amidotransferase domain-containing protein</fullName>
    </recommendedName>
</protein>
<dbReference type="InterPro" id="IPR029062">
    <property type="entry name" value="Class_I_gatase-like"/>
</dbReference>
<dbReference type="InterPro" id="IPR017926">
    <property type="entry name" value="GATASE"/>
</dbReference>
<dbReference type="OrthoDB" id="92161at2759"/>
<gene>
    <name evidence="2" type="ORF">INT45_013135</name>
</gene>
<comment type="caution">
    <text evidence="2">The sequence shown here is derived from an EMBL/GenBank/DDBJ whole genome shotgun (WGS) entry which is preliminary data.</text>
</comment>
<dbReference type="Proteomes" id="UP000646827">
    <property type="component" value="Unassembled WGS sequence"/>
</dbReference>
<dbReference type="CDD" id="cd01741">
    <property type="entry name" value="GATase1_1"/>
    <property type="match status" value="1"/>
</dbReference>
<proteinExistence type="predicted"/>
<reference evidence="2 3" key="1">
    <citation type="submission" date="2020-12" db="EMBL/GenBank/DDBJ databases">
        <title>Metabolic potential, ecology and presence of endohyphal bacteria is reflected in genomic diversity of Mucoromycotina.</title>
        <authorList>
            <person name="Muszewska A."/>
            <person name="Okrasinska A."/>
            <person name="Steczkiewicz K."/>
            <person name="Drgas O."/>
            <person name="Orlowska M."/>
            <person name="Perlinska-Lenart U."/>
            <person name="Aleksandrzak-Piekarczyk T."/>
            <person name="Szatraj K."/>
            <person name="Zielenkiewicz U."/>
            <person name="Pilsyk S."/>
            <person name="Malc E."/>
            <person name="Mieczkowski P."/>
            <person name="Kruszewska J.S."/>
            <person name="Biernat P."/>
            <person name="Pawlowska J."/>
        </authorList>
    </citation>
    <scope>NUCLEOTIDE SEQUENCE [LARGE SCALE GENOMIC DNA]</scope>
    <source>
        <strain evidence="2 3">CBS 142.35</strain>
    </source>
</reference>
<dbReference type="EMBL" id="JAEPRB010000075">
    <property type="protein sequence ID" value="KAG2222771.1"/>
    <property type="molecule type" value="Genomic_DNA"/>
</dbReference>
<dbReference type="Gene3D" id="3.40.50.880">
    <property type="match status" value="1"/>
</dbReference>
<accession>A0A8H7VH49</accession>
<dbReference type="PANTHER" id="PTHR42695:SF5">
    <property type="entry name" value="GLUTAMINE AMIDOTRANSFERASE YLR126C-RELATED"/>
    <property type="match status" value="1"/>
</dbReference>
<dbReference type="PANTHER" id="PTHR42695">
    <property type="entry name" value="GLUTAMINE AMIDOTRANSFERASE YLR126C-RELATED"/>
    <property type="match status" value="1"/>
</dbReference>
<dbReference type="GO" id="GO:0005829">
    <property type="term" value="C:cytosol"/>
    <property type="evidence" value="ECO:0007669"/>
    <property type="project" value="TreeGrafter"/>
</dbReference>
<evidence type="ECO:0000259" key="1">
    <source>
        <dbReference type="Pfam" id="PF00117"/>
    </source>
</evidence>
<dbReference type="Pfam" id="PF00117">
    <property type="entry name" value="GATase"/>
    <property type="match status" value="1"/>
</dbReference>
<dbReference type="PROSITE" id="PS51273">
    <property type="entry name" value="GATASE_TYPE_1"/>
    <property type="match status" value="1"/>
</dbReference>